<dbReference type="AlphaFoldDB" id="A0A7D4T129"/>
<dbReference type="PANTHER" id="PTHR30041:SF8">
    <property type="entry name" value="PROTEIN YFFB"/>
    <property type="match status" value="1"/>
</dbReference>
<evidence type="ECO:0000256" key="2">
    <source>
        <dbReference type="PROSITE-ProRule" id="PRU01282"/>
    </source>
</evidence>
<dbReference type="PROSITE" id="PS51353">
    <property type="entry name" value="ARSC"/>
    <property type="match status" value="1"/>
</dbReference>
<dbReference type="InterPro" id="IPR036249">
    <property type="entry name" value="Thioredoxin-like_sf"/>
</dbReference>
<keyword evidence="4" id="KW-1185">Reference proteome</keyword>
<evidence type="ECO:0000313" key="3">
    <source>
        <dbReference type="EMBL" id="QKI89245.1"/>
    </source>
</evidence>
<evidence type="ECO:0000313" key="4">
    <source>
        <dbReference type="Proteomes" id="UP000504724"/>
    </source>
</evidence>
<dbReference type="KEGG" id="txa:HQN79_06530"/>
<sequence>MTTMYGIANCDTIKKARKFLDTQNIPYQFHDFRKDGLKAEQIEVWLQKVTLAELINKRSTSWRNLDEQLKTALQENSPQAVEIILQQPTLIKRPVLEKGDSLLIGFKEAEYKQLI</sequence>
<dbReference type="InterPro" id="IPR006504">
    <property type="entry name" value="Tscrpt_reg_Spx/MgsR"/>
</dbReference>
<name>A0A7D4T129_9GAMM</name>
<dbReference type="NCBIfam" id="NF008107">
    <property type="entry name" value="PRK10853.1"/>
    <property type="match status" value="1"/>
</dbReference>
<dbReference type="PANTHER" id="PTHR30041">
    <property type="entry name" value="ARSENATE REDUCTASE"/>
    <property type="match status" value="1"/>
</dbReference>
<dbReference type="CDD" id="cd03035">
    <property type="entry name" value="ArsC_Yffb"/>
    <property type="match status" value="1"/>
</dbReference>
<evidence type="ECO:0000256" key="1">
    <source>
        <dbReference type="ARBA" id="ARBA00007198"/>
    </source>
</evidence>
<comment type="similarity">
    <text evidence="1 2">Belongs to the ArsC family.</text>
</comment>
<dbReference type="RefSeq" id="WP_173285143.1">
    <property type="nucleotide sequence ID" value="NZ_CP054020.1"/>
</dbReference>
<dbReference type="EMBL" id="CP054020">
    <property type="protein sequence ID" value="QKI89245.1"/>
    <property type="molecule type" value="Genomic_DNA"/>
</dbReference>
<dbReference type="SUPFAM" id="SSF52833">
    <property type="entry name" value="Thioredoxin-like"/>
    <property type="match status" value="1"/>
</dbReference>
<dbReference type="InterPro" id="IPR006660">
    <property type="entry name" value="Arsenate_reductase-like"/>
</dbReference>
<proteinExistence type="inferred from homology"/>
<accession>A0A7D4T129</accession>
<dbReference type="Proteomes" id="UP000504724">
    <property type="component" value="Chromosome"/>
</dbReference>
<dbReference type="NCBIfam" id="TIGR01617">
    <property type="entry name" value="arsC_related"/>
    <property type="match status" value="1"/>
</dbReference>
<protein>
    <submittedName>
        <fullName evidence="3">ArsC family reductase</fullName>
    </submittedName>
</protein>
<dbReference type="Pfam" id="PF03960">
    <property type="entry name" value="ArsC"/>
    <property type="match status" value="1"/>
</dbReference>
<organism evidence="3 4">
    <name type="scientific">Thiomicrorhabdus xiamenensis</name>
    <dbReference type="NCBI Taxonomy" id="2739063"/>
    <lineage>
        <taxon>Bacteria</taxon>
        <taxon>Pseudomonadati</taxon>
        <taxon>Pseudomonadota</taxon>
        <taxon>Gammaproteobacteria</taxon>
        <taxon>Thiotrichales</taxon>
        <taxon>Piscirickettsiaceae</taxon>
        <taxon>Thiomicrorhabdus</taxon>
    </lineage>
</organism>
<dbReference type="Gene3D" id="3.40.30.10">
    <property type="entry name" value="Glutaredoxin"/>
    <property type="match status" value="1"/>
</dbReference>
<gene>
    <name evidence="3" type="ORF">HQN79_06530</name>
</gene>
<reference evidence="3 4" key="1">
    <citation type="submission" date="2020-05" db="EMBL/GenBank/DDBJ databases">
        <title>Thiomicrorhabdus sediminis sp.nov. and Thiomicrorhabdus xiamenensis sp.nov., novel sulfur-oxidizing bacteria isolated from coastal sediment.</title>
        <authorList>
            <person name="Liu X."/>
        </authorList>
    </citation>
    <scope>NUCLEOTIDE SEQUENCE [LARGE SCALE GENOMIC DNA]</scope>
    <source>
        <strain evidence="3 4">G2</strain>
    </source>
</reference>